<accession>A0A0E9QRY8</accession>
<protein>
    <submittedName>
        <fullName evidence="1">Uncharacterized protein</fullName>
    </submittedName>
</protein>
<sequence length="45" mass="5370">MYSVFYYKSLISVFTPVVNRQMANPRTSHCRNTILYECSSYENKK</sequence>
<dbReference type="EMBL" id="GBXM01088973">
    <property type="protein sequence ID" value="JAH19604.1"/>
    <property type="molecule type" value="Transcribed_RNA"/>
</dbReference>
<reference evidence="1" key="1">
    <citation type="submission" date="2014-11" db="EMBL/GenBank/DDBJ databases">
        <authorList>
            <person name="Amaro Gonzalez C."/>
        </authorList>
    </citation>
    <scope>NUCLEOTIDE SEQUENCE</scope>
</reference>
<name>A0A0E9QRY8_ANGAN</name>
<reference evidence="1" key="2">
    <citation type="journal article" date="2015" name="Fish Shellfish Immunol.">
        <title>Early steps in the European eel (Anguilla anguilla)-Vibrio vulnificus interaction in the gills: Role of the RtxA13 toxin.</title>
        <authorList>
            <person name="Callol A."/>
            <person name="Pajuelo D."/>
            <person name="Ebbesson L."/>
            <person name="Teles M."/>
            <person name="MacKenzie S."/>
            <person name="Amaro C."/>
        </authorList>
    </citation>
    <scope>NUCLEOTIDE SEQUENCE</scope>
</reference>
<dbReference type="EMBL" id="GBXM01075149">
    <property type="protein sequence ID" value="JAH33428.1"/>
    <property type="molecule type" value="Transcribed_RNA"/>
</dbReference>
<organism evidence="1">
    <name type="scientific">Anguilla anguilla</name>
    <name type="common">European freshwater eel</name>
    <name type="synonym">Muraena anguilla</name>
    <dbReference type="NCBI Taxonomy" id="7936"/>
    <lineage>
        <taxon>Eukaryota</taxon>
        <taxon>Metazoa</taxon>
        <taxon>Chordata</taxon>
        <taxon>Craniata</taxon>
        <taxon>Vertebrata</taxon>
        <taxon>Euteleostomi</taxon>
        <taxon>Actinopterygii</taxon>
        <taxon>Neopterygii</taxon>
        <taxon>Teleostei</taxon>
        <taxon>Anguilliformes</taxon>
        <taxon>Anguillidae</taxon>
        <taxon>Anguilla</taxon>
    </lineage>
</organism>
<evidence type="ECO:0000313" key="1">
    <source>
        <dbReference type="EMBL" id="JAH19604.1"/>
    </source>
</evidence>
<proteinExistence type="predicted"/>
<dbReference type="AlphaFoldDB" id="A0A0E9QRY8"/>